<dbReference type="AlphaFoldDB" id="A0A9X5CIF5"/>
<feature type="non-terminal residue" evidence="1">
    <location>
        <position position="1"/>
    </location>
</feature>
<dbReference type="Gene3D" id="3.40.50.300">
    <property type="entry name" value="P-loop containing nucleotide triphosphate hydrolases"/>
    <property type="match status" value="1"/>
</dbReference>
<sequence>DAAGLLRAPVLVVASAGLGTLNAAELTVRELRGRGLDPVGVVIGSWPTDPGLAERCNLLDLPDVTGVPLLGAVPEGAGHLDPPAFRAAAPHWLAPRLEGVWDAEAFHTREAPSHAR</sequence>
<evidence type="ECO:0000313" key="1">
    <source>
        <dbReference type="EMBL" id="NEC49046.1"/>
    </source>
</evidence>
<dbReference type="InterPro" id="IPR027417">
    <property type="entry name" value="P-loop_NTPase"/>
</dbReference>
<protein>
    <submittedName>
        <fullName evidence="1">AAA family ATPase</fullName>
    </submittedName>
</protein>
<evidence type="ECO:0000313" key="2">
    <source>
        <dbReference type="Proteomes" id="UP000471745"/>
    </source>
</evidence>
<dbReference type="RefSeq" id="WP_163088082.1">
    <property type="nucleotide sequence ID" value="NZ_JAAGNA010000374.1"/>
</dbReference>
<comment type="caution">
    <text evidence="1">The sequence shown here is derived from an EMBL/GenBank/DDBJ whole genome shotgun (WGS) entry which is preliminary data.</text>
</comment>
<keyword evidence="2" id="KW-1185">Reference proteome</keyword>
<dbReference type="EMBL" id="JAAGNA010000374">
    <property type="protein sequence ID" value="NEC49046.1"/>
    <property type="molecule type" value="Genomic_DNA"/>
</dbReference>
<dbReference type="Pfam" id="PF13500">
    <property type="entry name" value="AAA_26"/>
    <property type="match status" value="1"/>
</dbReference>
<dbReference type="Proteomes" id="UP000471745">
    <property type="component" value="Unassembled WGS sequence"/>
</dbReference>
<reference evidence="1 2" key="1">
    <citation type="submission" date="2020-01" db="EMBL/GenBank/DDBJ databases">
        <title>Insect and environment-associated Actinomycetes.</title>
        <authorList>
            <person name="Currrie C."/>
            <person name="Chevrette M."/>
            <person name="Carlson C."/>
            <person name="Stubbendieck R."/>
            <person name="Wendt-Pienkowski E."/>
        </authorList>
    </citation>
    <scope>NUCLEOTIDE SEQUENCE [LARGE SCALE GENOMIC DNA]</scope>
    <source>
        <strain evidence="1 2">SID8189</strain>
    </source>
</reference>
<dbReference type="SUPFAM" id="SSF52540">
    <property type="entry name" value="P-loop containing nucleoside triphosphate hydrolases"/>
    <property type="match status" value="1"/>
</dbReference>
<name>A0A9X5CIF5_9ACTN</name>
<proteinExistence type="predicted"/>
<gene>
    <name evidence="1" type="ORF">G3I18_10715</name>
</gene>
<organism evidence="1 2">
    <name type="scientific">Actinospica acidiphila</name>
    <dbReference type="NCBI Taxonomy" id="304899"/>
    <lineage>
        <taxon>Bacteria</taxon>
        <taxon>Bacillati</taxon>
        <taxon>Actinomycetota</taxon>
        <taxon>Actinomycetes</taxon>
        <taxon>Catenulisporales</taxon>
        <taxon>Actinospicaceae</taxon>
        <taxon>Actinospica</taxon>
    </lineage>
</organism>
<accession>A0A9X5CIF5</accession>